<sequence length="62" mass="7256">MKDESITYYKDMEGNNHIISIGTGIMLKTPKEIIQKIKKILPKENKGIFIFYKGMNYMLDID</sequence>
<gene>
    <name evidence="1" type="ORF">C7384_10789</name>
</gene>
<dbReference type="EMBL" id="QEKT01000007">
    <property type="protein sequence ID" value="PVY83481.1"/>
    <property type="molecule type" value="Genomic_DNA"/>
</dbReference>
<evidence type="ECO:0000313" key="1">
    <source>
        <dbReference type="EMBL" id="PVY83481.1"/>
    </source>
</evidence>
<dbReference type="AlphaFoldDB" id="A0A2U1D719"/>
<dbReference type="RefSeq" id="WP_089940458.1">
    <property type="nucleotide sequence ID" value="NZ_QEKT01000007.1"/>
</dbReference>
<organism evidence="1 2">
    <name type="scientific">Convivina intestini</name>
    <dbReference type="NCBI Taxonomy" id="1505726"/>
    <lineage>
        <taxon>Bacteria</taxon>
        <taxon>Bacillati</taxon>
        <taxon>Bacillota</taxon>
        <taxon>Bacilli</taxon>
        <taxon>Lactobacillales</taxon>
        <taxon>Lactobacillaceae</taxon>
        <taxon>Convivina</taxon>
    </lineage>
</organism>
<comment type="caution">
    <text evidence="1">The sequence shown here is derived from an EMBL/GenBank/DDBJ whole genome shotgun (WGS) entry which is preliminary data.</text>
</comment>
<name>A0A2U1D719_9LACO</name>
<protein>
    <submittedName>
        <fullName evidence="1">Uncharacterized protein</fullName>
    </submittedName>
</protein>
<dbReference type="Proteomes" id="UP000245433">
    <property type="component" value="Unassembled WGS sequence"/>
</dbReference>
<keyword evidence="2" id="KW-1185">Reference proteome</keyword>
<proteinExistence type="predicted"/>
<accession>A0A2U1D719</accession>
<evidence type="ECO:0000313" key="2">
    <source>
        <dbReference type="Proteomes" id="UP000245433"/>
    </source>
</evidence>
<reference evidence="1 2" key="1">
    <citation type="submission" date="2018-04" db="EMBL/GenBank/DDBJ databases">
        <title>Genomic Encyclopedia of Type Strains, Phase IV (KMG-IV): sequencing the most valuable type-strain genomes for metagenomic binning, comparative biology and taxonomic classification.</title>
        <authorList>
            <person name="Goeker M."/>
        </authorList>
    </citation>
    <scope>NUCLEOTIDE SEQUENCE [LARGE SCALE GENOMIC DNA]</scope>
    <source>
        <strain evidence="1 2">DSM 28795</strain>
    </source>
</reference>